<evidence type="ECO:0000256" key="1">
    <source>
        <dbReference type="ARBA" id="ARBA00004141"/>
    </source>
</evidence>
<feature type="transmembrane region" description="Helical" evidence="5">
    <location>
        <begin position="204"/>
        <end position="224"/>
    </location>
</feature>
<dbReference type="PANTHER" id="PTHR30249">
    <property type="entry name" value="PUTATIVE SEROTONIN TRANSPORTER"/>
    <property type="match status" value="1"/>
</dbReference>
<dbReference type="GO" id="GO:0016020">
    <property type="term" value="C:membrane"/>
    <property type="evidence" value="ECO:0007669"/>
    <property type="project" value="UniProtKB-SubCell"/>
</dbReference>
<dbReference type="PANTHER" id="PTHR30249:SF0">
    <property type="entry name" value="PLASTIDAL GLYCOLATE_GLYCERATE TRANSLOCATOR 1, CHLOROPLASTIC"/>
    <property type="match status" value="1"/>
</dbReference>
<dbReference type="RefSeq" id="WP_117894490.1">
    <property type="nucleotide sequence ID" value="NZ_CABJCV010000005.1"/>
</dbReference>
<accession>A0A412G485</accession>
<dbReference type="Proteomes" id="UP000284178">
    <property type="component" value="Unassembled WGS sequence"/>
</dbReference>
<keyword evidence="3 5" id="KW-1133">Transmembrane helix</keyword>
<feature type="transmembrane region" description="Helical" evidence="5">
    <location>
        <begin position="93"/>
        <end position="117"/>
    </location>
</feature>
<comment type="caution">
    <text evidence="6">The sequence shown here is derived from an EMBL/GenBank/DDBJ whole genome shotgun (WGS) entry which is preliminary data.</text>
</comment>
<feature type="transmembrane region" description="Helical" evidence="5">
    <location>
        <begin position="37"/>
        <end position="55"/>
    </location>
</feature>
<feature type="transmembrane region" description="Helical" evidence="5">
    <location>
        <begin position="148"/>
        <end position="170"/>
    </location>
</feature>
<reference evidence="6 7" key="1">
    <citation type="submission" date="2018-08" db="EMBL/GenBank/DDBJ databases">
        <title>A genome reference for cultivated species of the human gut microbiota.</title>
        <authorList>
            <person name="Zou Y."/>
            <person name="Xue W."/>
            <person name="Luo G."/>
        </authorList>
    </citation>
    <scope>NUCLEOTIDE SEQUENCE [LARGE SCALE GENOMIC DNA]</scope>
    <source>
        <strain evidence="6 7">AF24-29</strain>
    </source>
</reference>
<evidence type="ECO:0000256" key="3">
    <source>
        <dbReference type="ARBA" id="ARBA00022989"/>
    </source>
</evidence>
<name>A0A412G485_9FIRM</name>
<gene>
    <name evidence="6" type="ORF">DWY25_06085</name>
</gene>
<keyword evidence="4 5" id="KW-0472">Membrane</keyword>
<feature type="transmembrane region" description="Helical" evidence="5">
    <location>
        <begin position="6"/>
        <end position="25"/>
    </location>
</feature>
<evidence type="ECO:0000256" key="2">
    <source>
        <dbReference type="ARBA" id="ARBA00022692"/>
    </source>
</evidence>
<dbReference type="Pfam" id="PF04172">
    <property type="entry name" value="LrgB"/>
    <property type="match status" value="1"/>
</dbReference>
<keyword evidence="2 5" id="KW-0812">Transmembrane</keyword>
<organism evidence="6 7">
    <name type="scientific">Holdemania filiformis</name>
    <dbReference type="NCBI Taxonomy" id="61171"/>
    <lineage>
        <taxon>Bacteria</taxon>
        <taxon>Bacillati</taxon>
        <taxon>Bacillota</taxon>
        <taxon>Erysipelotrichia</taxon>
        <taxon>Erysipelotrichales</taxon>
        <taxon>Erysipelotrichaceae</taxon>
        <taxon>Holdemania</taxon>
    </lineage>
</organism>
<dbReference type="EMBL" id="QRUP01000005">
    <property type="protein sequence ID" value="RGR75342.1"/>
    <property type="molecule type" value="Genomic_DNA"/>
</dbReference>
<proteinExistence type="predicted"/>
<dbReference type="AlphaFoldDB" id="A0A412G485"/>
<dbReference type="GeneID" id="83014973"/>
<sequence>MNELLNGPFFFTGLCLIVYLLACRLQRITRKTWLNPLLVSILVLIGILSVLRIPYAHFKEGSSVIAMMLTPATCVLAIPMYNQRKILKQNLAAILIGTFLGALSSILSVTLLCRIFGLNELITRSLLPKSVTTPIAVSVCEVSGGLPAITVAAVILTGILGSIVIPLLFAKLKIKNSVALGITLGTASHAMGTSKAIEIGEQEGGLSGLAIGITGIFTVILSLLL</sequence>
<evidence type="ECO:0000256" key="4">
    <source>
        <dbReference type="ARBA" id="ARBA00023136"/>
    </source>
</evidence>
<feature type="transmembrane region" description="Helical" evidence="5">
    <location>
        <begin position="61"/>
        <end position="81"/>
    </location>
</feature>
<protein>
    <submittedName>
        <fullName evidence="6">LrgB family protein</fullName>
    </submittedName>
</protein>
<evidence type="ECO:0000256" key="5">
    <source>
        <dbReference type="SAM" id="Phobius"/>
    </source>
</evidence>
<evidence type="ECO:0000313" key="7">
    <source>
        <dbReference type="Proteomes" id="UP000284178"/>
    </source>
</evidence>
<keyword evidence="7" id="KW-1185">Reference proteome</keyword>
<evidence type="ECO:0000313" key="6">
    <source>
        <dbReference type="EMBL" id="RGR75342.1"/>
    </source>
</evidence>
<comment type="subcellular location">
    <subcellularLocation>
        <location evidence="1">Membrane</location>
        <topology evidence="1">Multi-pass membrane protein</topology>
    </subcellularLocation>
</comment>
<dbReference type="InterPro" id="IPR007300">
    <property type="entry name" value="CidB/LrgB"/>
</dbReference>